<protein>
    <recommendedName>
        <fullName evidence="3">Lipoprotein</fullName>
    </recommendedName>
</protein>
<evidence type="ECO:0008006" key="3">
    <source>
        <dbReference type="Google" id="ProtNLM"/>
    </source>
</evidence>
<reference evidence="2" key="1">
    <citation type="journal article" date="2019" name="Int. J. Syst. Evol. Microbiol.">
        <title>The Global Catalogue of Microorganisms (GCM) 10K type strain sequencing project: providing services to taxonomists for standard genome sequencing and annotation.</title>
        <authorList>
            <consortium name="The Broad Institute Genomics Platform"/>
            <consortium name="The Broad Institute Genome Sequencing Center for Infectious Disease"/>
            <person name="Wu L."/>
            <person name="Ma J."/>
        </authorList>
    </citation>
    <scope>NUCLEOTIDE SEQUENCE [LARGE SCALE GENOMIC DNA]</scope>
    <source>
        <strain evidence="2">CCM 9110</strain>
    </source>
</reference>
<organism evidence="1 2">
    <name type="scientific">Lacticaseibacillus suilingensis</name>
    <dbReference type="NCBI Taxonomy" id="2799577"/>
    <lineage>
        <taxon>Bacteria</taxon>
        <taxon>Bacillati</taxon>
        <taxon>Bacillota</taxon>
        <taxon>Bacilli</taxon>
        <taxon>Lactobacillales</taxon>
        <taxon>Lactobacillaceae</taxon>
        <taxon>Lacticaseibacillus</taxon>
    </lineage>
</organism>
<proteinExistence type="predicted"/>
<gene>
    <name evidence="1" type="ORF">ACFQ41_06200</name>
</gene>
<comment type="caution">
    <text evidence="1">The sequence shown here is derived from an EMBL/GenBank/DDBJ whole genome shotgun (WGS) entry which is preliminary data.</text>
</comment>
<dbReference type="PROSITE" id="PS51257">
    <property type="entry name" value="PROKAR_LIPOPROTEIN"/>
    <property type="match status" value="1"/>
</dbReference>
<keyword evidence="2" id="KW-1185">Reference proteome</keyword>
<accession>A0ABW4BGM5</accession>
<sequence length="368" mass="41043">MNKLRSRNWPVFLSVLLLSIIILLTGCGARQASGPEDDPTKTVKVDGTSISPITATQKKFNRELLKLYPNLKPAMSKDPRPRLYVIPELKTTKTLKMNAKSTVGISKKMDPQGLAITPKYVIISAYSRDKQYHSVLFLLSKKTGRYLKTIVLPRNSHVGGLAYDTKYHRLWVTTETTAQQASLSAYNLATLKKADFARHHRATKFDQIVTLPQLKRASYATYYGGKILVGYFDQGGQGSLMAYPVNQNGLPDTTQAAATQLRGAHNYTTVNRLQGVSVTANQLLFSQSFGQQSSKLISFDNDGSKTWIDFDADDVVKSATLPPYMEQTAVDGDDIYVLFESAAEKYRHVDLDFHADRVVKLDLKPLLK</sequence>
<evidence type="ECO:0000313" key="2">
    <source>
        <dbReference type="Proteomes" id="UP001597199"/>
    </source>
</evidence>
<dbReference type="SUPFAM" id="SSF63825">
    <property type="entry name" value="YWTD domain"/>
    <property type="match status" value="1"/>
</dbReference>
<name>A0ABW4BGM5_9LACO</name>
<evidence type="ECO:0000313" key="1">
    <source>
        <dbReference type="EMBL" id="MFD1398895.1"/>
    </source>
</evidence>
<dbReference type="Proteomes" id="UP001597199">
    <property type="component" value="Unassembled WGS sequence"/>
</dbReference>
<dbReference type="RefSeq" id="WP_204118495.1">
    <property type="nucleotide sequence ID" value="NZ_BOLV01000005.1"/>
</dbReference>
<dbReference type="EMBL" id="JBHTOA010000025">
    <property type="protein sequence ID" value="MFD1398895.1"/>
    <property type="molecule type" value="Genomic_DNA"/>
</dbReference>